<dbReference type="GO" id="GO:0008270">
    <property type="term" value="F:zinc ion binding"/>
    <property type="evidence" value="ECO:0007669"/>
    <property type="project" value="UniProtKB-KW"/>
</dbReference>
<evidence type="ECO:0000256" key="2">
    <source>
        <dbReference type="ARBA" id="ARBA00022771"/>
    </source>
</evidence>
<evidence type="ECO:0000313" key="6">
    <source>
        <dbReference type="EMBL" id="OGD86176.1"/>
    </source>
</evidence>
<evidence type="ECO:0000256" key="4">
    <source>
        <dbReference type="PROSITE-ProRule" id="PRU00510"/>
    </source>
</evidence>
<organism evidence="6 7">
    <name type="scientific">Candidatus Curtissbacteria bacterium RBG_16_39_7</name>
    <dbReference type="NCBI Taxonomy" id="1797707"/>
    <lineage>
        <taxon>Bacteria</taxon>
        <taxon>Candidatus Curtissiibacteriota</taxon>
    </lineage>
</organism>
<name>A0A1F5G2R6_9BACT</name>
<dbReference type="InterPro" id="IPR000962">
    <property type="entry name" value="Znf_DskA_TraR"/>
</dbReference>
<dbReference type="SUPFAM" id="SSF57716">
    <property type="entry name" value="Glucocorticoid receptor-like (DNA-binding domain)"/>
    <property type="match status" value="1"/>
</dbReference>
<feature type="zinc finger region" description="dksA C4-type" evidence="4">
    <location>
        <begin position="88"/>
        <end position="112"/>
    </location>
</feature>
<sequence>MANSRNPLQNIRRLLQGKKKQVEKEIDKLKKDDPFTVEDRLISNEPATDAQEYEGHERIMAQTDTLNRTLIQIKKALSRIGIGKYGRCERCGKEIEPERLKVLPDATLCLKCESELEAKGRA</sequence>
<dbReference type="EMBL" id="MFAV01000029">
    <property type="protein sequence ID" value="OGD86176.1"/>
    <property type="molecule type" value="Genomic_DNA"/>
</dbReference>
<dbReference type="InterPro" id="IPR020458">
    <property type="entry name" value="Znf_DskA_TraR_CS"/>
</dbReference>
<dbReference type="SUPFAM" id="SSF109635">
    <property type="entry name" value="DnaK suppressor protein DksA, alpha-hairpin domain"/>
    <property type="match status" value="1"/>
</dbReference>
<evidence type="ECO:0000256" key="3">
    <source>
        <dbReference type="ARBA" id="ARBA00022833"/>
    </source>
</evidence>
<keyword evidence="1" id="KW-0479">Metal-binding</keyword>
<dbReference type="Proteomes" id="UP000176628">
    <property type="component" value="Unassembled WGS sequence"/>
</dbReference>
<dbReference type="InterPro" id="IPR037187">
    <property type="entry name" value="DnaK_N"/>
</dbReference>
<dbReference type="Gene3D" id="1.20.120.910">
    <property type="entry name" value="DksA, coiled-coil domain"/>
    <property type="match status" value="1"/>
</dbReference>
<dbReference type="PANTHER" id="PTHR33823:SF4">
    <property type="entry name" value="GENERAL STRESS PROTEIN 16O"/>
    <property type="match status" value="1"/>
</dbReference>
<evidence type="ECO:0000259" key="5">
    <source>
        <dbReference type="Pfam" id="PF01258"/>
    </source>
</evidence>
<dbReference type="Pfam" id="PF01258">
    <property type="entry name" value="zf-dskA_traR"/>
    <property type="match status" value="1"/>
</dbReference>
<dbReference type="AlphaFoldDB" id="A0A1F5G2R6"/>
<dbReference type="PROSITE" id="PS51128">
    <property type="entry name" value="ZF_DKSA_2"/>
    <property type="match status" value="1"/>
</dbReference>
<evidence type="ECO:0000313" key="7">
    <source>
        <dbReference type="Proteomes" id="UP000176628"/>
    </source>
</evidence>
<keyword evidence="2" id="KW-0863">Zinc-finger</keyword>
<reference evidence="6 7" key="1">
    <citation type="journal article" date="2016" name="Nat. Commun.">
        <title>Thousands of microbial genomes shed light on interconnected biogeochemical processes in an aquifer system.</title>
        <authorList>
            <person name="Anantharaman K."/>
            <person name="Brown C.T."/>
            <person name="Hug L.A."/>
            <person name="Sharon I."/>
            <person name="Castelle C.J."/>
            <person name="Probst A.J."/>
            <person name="Thomas B.C."/>
            <person name="Singh A."/>
            <person name="Wilkins M.J."/>
            <person name="Karaoz U."/>
            <person name="Brodie E.L."/>
            <person name="Williams K.H."/>
            <person name="Hubbard S.S."/>
            <person name="Banfield J.F."/>
        </authorList>
    </citation>
    <scope>NUCLEOTIDE SEQUENCE [LARGE SCALE GENOMIC DNA]</scope>
</reference>
<protein>
    <recommendedName>
        <fullName evidence="5">Zinc finger DksA/TraR C4-type domain-containing protein</fullName>
    </recommendedName>
</protein>
<proteinExistence type="predicted"/>
<evidence type="ECO:0000256" key="1">
    <source>
        <dbReference type="ARBA" id="ARBA00022723"/>
    </source>
</evidence>
<dbReference type="PROSITE" id="PS01102">
    <property type="entry name" value="ZF_DKSA_1"/>
    <property type="match status" value="1"/>
</dbReference>
<dbReference type="PANTHER" id="PTHR33823">
    <property type="entry name" value="RNA POLYMERASE-BINDING TRANSCRIPTION FACTOR DKSA-RELATED"/>
    <property type="match status" value="1"/>
</dbReference>
<keyword evidence="3" id="KW-0862">Zinc</keyword>
<feature type="domain" description="Zinc finger DksA/TraR C4-type" evidence="5">
    <location>
        <begin position="83"/>
        <end position="117"/>
    </location>
</feature>
<accession>A0A1F5G2R6</accession>
<gene>
    <name evidence="6" type="ORF">A2Z23_02280</name>
</gene>
<comment type="caution">
    <text evidence="6">The sequence shown here is derived from an EMBL/GenBank/DDBJ whole genome shotgun (WGS) entry which is preliminary data.</text>
</comment>